<proteinExistence type="predicted"/>
<gene>
    <name evidence="6" type="ORF">SBAD_LOCUS10394</name>
</gene>
<name>A0A3P8DIT1_9BILA</name>
<dbReference type="PANTHER" id="PTHR47961:SF12">
    <property type="entry name" value="HELICASE POLQ-LIKE"/>
    <property type="match status" value="1"/>
</dbReference>
<dbReference type="GO" id="GO:0004386">
    <property type="term" value="F:helicase activity"/>
    <property type="evidence" value="ECO:0007669"/>
    <property type="project" value="UniProtKB-KW"/>
</dbReference>
<reference evidence="6 7" key="1">
    <citation type="submission" date="2018-11" db="EMBL/GenBank/DDBJ databases">
        <authorList>
            <consortium name="Pathogen Informatics"/>
        </authorList>
    </citation>
    <scope>NUCLEOTIDE SEQUENCE [LARGE SCALE GENOMIC DNA]</scope>
</reference>
<dbReference type="GO" id="GO:0005524">
    <property type="term" value="F:ATP binding"/>
    <property type="evidence" value="ECO:0007669"/>
    <property type="project" value="UniProtKB-KW"/>
</dbReference>
<accession>A0A3P8DIT1</accession>
<dbReference type="Pfam" id="PF21099">
    <property type="entry name" value="POLQ_helical"/>
    <property type="match status" value="1"/>
</dbReference>
<evidence type="ECO:0000313" key="7">
    <source>
        <dbReference type="Proteomes" id="UP000270296"/>
    </source>
</evidence>
<organism evidence="6 7">
    <name type="scientific">Soboliphyme baturini</name>
    <dbReference type="NCBI Taxonomy" id="241478"/>
    <lineage>
        <taxon>Eukaryota</taxon>
        <taxon>Metazoa</taxon>
        <taxon>Ecdysozoa</taxon>
        <taxon>Nematoda</taxon>
        <taxon>Enoplea</taxon>
        <taxon>Dorylaimia</taxon>
        <taxon>Dioctophymatida</taxon>
        <taxon>Dioctophymatoidea</taxon>
        <taxon>Soboliphymatidae</taxon>
        <taxon>Soboliphyme</taxon>
    </lineage>
</organism>
<dbReference type="GO" id="GO:0016787">
    <property type="term" value="F:hydrolase activity"/>
    <property type="evidence" value="ECO:0007669"/>
    <property type="project" value="UniProtKB-KW"/>
</dbReference>
<keyword evidence="4" id="KW-0067">ATP-binding</keyword>
<dbReference type="OrthoDB" id="2320933at2759"/>
<dbReference type="Gene3D" id="1.10.3380.20">
    <property type="match status" value="1"/>
</dbReference>
<sequence>MIHDKHDLLRFLERTLFYIQHKENSKNLADLLENALRYLVKTRMVKLNKIVSSDLETASEISFAITSIGKAVFKSGIEIDLATQVYNDLRNAISCLCLSSQLHLLYCMVPYDLQDFQLNWDAFYDEDRRFRLCARMYLALILKHMFMESDVWTVAERFQVTRGFVQSLVQSAASFGSSLVRFVEANGRDYSFNSPDHGIHPIFQIAADPSNVFITLNTVLPKSQNLDELWALKSLLPDFVKQVAYCTHSELIPLMEISGVKKGRAVQLFKNGFTSVNAVANSSVSTLVRSIQHLSRAQAKQIIDSAKMIMHEKIEILLEQAESMLGAKNDADVSVDDIVATLRQSV</sequence>
<evidence type="ECO:0000256" key="1">
    <source>
        <dbReference type="ARBA" id="ARBA00022741"/>
    </source>
</evidence>
<evidence type="ECO:0000256" key="3">
    <source>
        <dbReference type="ARBA" id="ARBA00022806"/>
    </source>
</evidence>
<evidence type="ECO:0000256" key="4">
    <source>
        <dbReference type="ARBA" id="ARBA00022840"/>
    </source>
</evidence>
<keyword evidence="2" id="KW-0378">Hydrolase</keyword>
<dbReference type="Proteomes" id="UP000270296">
    <property type="component" value="Unassembled WGS sequence"/>
</dbReference>
<dbReference type="Pfam" id="PF14520">
    <property type="entry name" value="HHH_5"/>
    <property type="match status" value="1"/>
</dbReference>
<dbReference type="PANTHER" id="PTHR47961">
    <property type="entry name" value="DNA POLYMERASE THETA, PUTATIVE (AFU_ORTHOLOGUE AFUA_1G05260)-RELATED"/>
    <property type="match status" value="1"/>
</dbReference>
<dbReference type="InterPro" id="IPR048960">
    <property type="entry name" value="POLQ-like_helical"/>
</dbReference>
<protein>
    <recommendedName>
        <fullName evidence="5">POLQ-like helical domain-containing protein</fullName>
    </recommendedName>
</protein>
<keyword evidence="1" id="KW-0547">Nucleotide-binding</keyword>
<dbReference type="SUPFAM" id="SSF158702">
    <property type="entry name" value="Sec63 N-terminal domain-like"/>
    <property type="match status" value="2"/>
</dbReference>
<keyword evidence="7" id="KW-1185">Reference proteome</keyword>
<keyword evidence="3" id="KW-0347">Helicase</keyword>
<dbReference type="AlphaFoldDB" id="A0A3P8DIT1"/>
<dbReference type="Gene3D" id="1.10.150.20">
    <property type="entry name" value="5' to 3' exonuclease, C-terminal subdomain"/>
    <property type="match status" value="1"/>
</dbReference>
<feature type="domain" description="POLQ-like helical" evidence="5">
    <location>
        <begin position="127"/>
        <end position="184"/>
    </location>
</feature>
<evidence type="ECO:0000256" key="2">
    <source>
        <dbReference type="ARBA" id="ARBA00022801"/>
    </source>
</evidence>
<dbReference type="EMBL" id="UZAM01014012">
    <property type="protein sequence ID" value="VDP31485.1"/>
    <property type="molecule type" value="Genomic_DNA"/>
</dbReference>
<evidence type="ECO:0000259" key="5">
    <source>
        <dbReference type="Pfam" id="PF21099"/>
    </source>
</evidence>
<evidence type="ECO:0000313" key="6">
    <source>
        <dbReference type="EMBL" id="VDP31485.1"/>
    </source>
</evidence>
<dbReference type="InterPro" id="IPR050474">
    <property type="entry name" value="Hel308_SKI2-like"/>
</dbReference>